<gene>
    <name evidence="1" type="ORF">PXEA_LOCUS5280</name>
</gene>
<comment type="caution">
    <text evidence="1">The sequence shown here is derived from an EMBL/GenBank/DDBJ whole genome shotgun (WGS) entry which is preliminary data.</text>
</comment>
<name>A0A448WHF9_9PLAT</name>
<evidence type="ECO:0000313" key="2">
    <source>
        <dbReference type="Proteomes" id="UP000784294"/>
    </source>
</evidence>
<reference evidence="1" key="1">
    <citation type="submission" date="2018-11" db="EMBL/GenBank/DDBJ databases">
        <authorList>
            <consortium name="Pathogen Informatics"/>
        </authorList>
    </citation>
    <scope>NUCLEOTIDE SEQUENCE</scope>
</reference>
<accession>A0A448WHF9</accession>
<evidence type="ECO:0000313" key="1">
    <source>
        <dbReference type="EMBL" id="VEL11840.1"/>
    </source>
</evidence>
<organism evidence="1 2">
    <name type="scientific">Protopolystoma xenopodis</name>
    <dbReference type="NCBI Taxonomy" id="117903"/>
    <lineage>
        <taxon>Eukaryota</taxon>
        <taxon>Metazoa</taxon>
        <taxon>Spiralia</taxon>
        <taxon>Lophotrochozoa</taxon>
        <taxon>Platyhelminthes</taxon>
        <taxon>Monogenea</taxon>
        <taxon>Polyopisthocotylea</taxon>
        <taxon>Polystomatidea</taxon>
        <taxon>Polystomatidae</taxon>
        <taxon>Protopolystoma</taxon>
    </lineage>
</organism>
<keyword evidence="2" id="KW-1185">Reference proteome</keyword>
<sequence>MFRRNQEMIEHGLAKDDGSEIILNMNRYFLSLTPFDSNPQSPARYEPSNNSASLSAAEAITVDSVSPHCNEMHRPADLEEASDQDIIQYSSSLGDRSKASTTSNNVPHWHHIQGTCPSSTPDANDYVIVPVFREHVHDLIRDAYANFSQVNNERINYLRITRRLMVIQSFGDIMARDVVRSLERESPLSSDDLKQLFNVYKAL</sequence>
<dbReference type="Proteomes" id="UP000784294">
    <property type="component" value="Unassembled WGS sequence"/>
</dbReference>
<dbReference type="EMBL" id="CAAALY010013024">
    <property type="protein sequence ID" value="VEL11840.1"/>
    <property type="molecule type" value="Genomic_DNA"/>
</dbReference>
<proteinExistence type="predicted"/>
<dbReference type="AlphaFoldDB" id="A0A448WHF9"/>
<protein>
    <submittedName>
        <fullName evidence="1">Uncharacterized protein</fullName>
    </submittedName>
</protein>